<evidence type="ECO:0000256" key="13">
    <source>
        <dbReference type="SAM" id="MobiDB-lite"/>
    </source>
</evidence>
<dbReference type="FunFam" id="1.10.510.10:FF:000024">
    <property type="entry name" value="Probable serine/threonine-protein kinase cot-1"/>
    <property type="match status" value="1"/>
</dbReference>
<dbReference type="PROSITE" id="PS50108">
    <property type="entry name" value="CRIB"/>
    <property type="match status" value="1"/>
</dbReference>
<dbReference type="InterPro" id="IPR050236">
    <property type="entry name" value="Ser_Thr_kinase_AGC"/>
</dbReference>
<dbReference type="InterPro" id="IPR000719">
    <property type="entry name" value="Prot_kinase_dom"/>
</dbReference>
<dbReference type="SMART" id="SM00220">
    <property type="entry name" value="S_TKc"/>
    <property type="match status" value="1"/>
</dbReference>
<comment type="catalytic activity">
    <reaction evidence="10">
        <text>L-threonyl-[protein] + ATP = O-phospho-L-threonyl-[protein] + ADP + H(+)</text>
        <dbReference type="Rhea" id="RHEA:46608"/>
        <dbReference type="Rhea" id="RHEA-COMP:11060"/>
        <dbReference type="Rhea" id="RHEA-COMP:11605"/>
        <dbReference type="ChEBI" id="CHEBI:15378"/>
        <dbReference type="ChEBI" id="CHEBI:30013"/>
        <dbReference type="ChEBI" id="CHEBI:30616"/>
        <dbReference type="ChEBI" id="CHEBI:61977"/>
        <dbReference type="ChEBI" id="CHEBI:456216"/>
        <dbReference type="EC" id="2.7.11.1"/>
    </reaction>
</comment>
<keyword evidence="3" id="KW-0723">Serine/threonine-protein kinase</keyword>
<evidence type="ECO:0000256" key="12">
    <source>
        <dbReference type="PROSITE-ProRule" id="PRU10141"/>
    </source>
</evidence>
<evidence type="ECO:0000256" key="7">
    <source>
        <dbReference type="ARBA" id="ARBA00022777"/>
    </source>
</evidence>
<evidence type="ECO:0000256" key="10">
    <source>
        <dbReference type="ARBA" id="ARBA00047899"/>
    </source>
</evidence>
<evidence type="ECO:0000259" key="16">
    <source>
        <dbReference type="PROSITE" id="PS51285"/>
    </source>
</evidence>
<name>A0A9P6RRS2_9FUNG</name>
<dbReference type="InterPro" id="IPR008271">
    <property type="entry name" value="Ser/Thr_kinase_AS"/>
</dbReference>
<dbReference type="EMBL" id="JAAAIP010000058">
    <property type="protein sequence ID" value="KAG0327344.1"/>
    <property type="molecule type" value="Genomic_DNA"/>
</dbReference>
<dbReference type="GO" id="GO:0004674">
    <property type="term" value="F:protein serine/threonine kinase activity"/>
    <property type="evidence" value="ECO:0007669"/>
    <property type="project" value="UniProtKB-KW"/>
</dbReference>
<dbReference type="PANTHER" id="PTHR24356">
    <property type="entry name" value="SERINE/THREONINE-PROTEIN KINASE"/>
    <property type="match status" value="1"/>
</dbReference>
<feature type="binding site" evidence="12">
    <location>
        <position position="289"/>
    </location>
    <ligand>
        <name>ATP</name>
        <dbReference type="ChEBI" id="CHEBI:30616"/>
    </ligand>
</feature>
<dbReference type="GO" id="GO:0005524">
    <property type="term" value="F:ATP binding"/>
    <property type="evidence" value="ECO:0007669"/>
    <property type="project" value="UniProtKB-UniRule"/>
</dbReference>
<comment type="similarity">
    <text evidence="9">Belongs to the protein kinase superfamily. STE Ser/Thr protein kinase family. COT1 subfamily.</text>
</comment>
<dbReference type="CDD" id="cd05573">
    <property type="entry name" value="STKc_ROCK_NDR_like"/>
    <property type="match status" value="1"/>
</dbReference>
<evidence type="ECO:0000256" key="4">
    <source>
        <dbReference type="ARBA" id="ARBA00022553"/>
    </source>
</evidence>
<keyword evidence="6 12" id="KW-0547">Nucleotide-binding</keyword>
<comment type="catalytic activity">
    <reaction evidence="11">
        <text>L-seryl-[protein] + ATP = O-phospho-L-seryl-[protein] + ADP + H(+)</text>
        <dbReference type="Rhea" id="RHEA:17989"/>
        <dbReference type="Rhea" id="RHEA-COMP:9863"/>
        <dbReference type="Rhea" id="RHEA-COMP:11604"/>
        <dbReference type="ChEBI" id="CHEBI:15378"/>
        <dbReference type="ChEBI" id="CHEBI:29999"/>
        <dbReference type="ChEBI" id="CHEBI:30616"/>
        <dbReference type="ChEBI" id="CHEBI:83421"/>
        <dbReference type="ChEBI" id="CHEBI:456216"/>
        <dbReference type="EC" id="2.7.11.1"/>
    </reaction>
</comment>
<dbReference type="GO" id="GO:0035556">
    <property type="term" value="P:intracellular signal transduction"/>
    <property type="evidence" value="ECO:0007669"/>
    <property type="project" value="TreeGrafter"/>
</dbReference>
<evidence type="ECO:0000256" key="3">
    <source>
        <dbReference type="ARBA" id="ARBA00022527"/>
    </source>
</evidence>
<organism evidence="17 18">
    <name type="scientific">Dissophora globulifera</name>
    <dbReference type="NCBI Taxonomy" id="979702"/>
    <lineage>
        <taxon>Eukaryota</taxon>
        <taxon>Fungi</taxon>
        <taxon>Fungi incertae sedis</taxon>
        <taxon>Mucoromycota</taxon>
        <taxon>Mortierellomycotina</taxon>
        <taxon>Mortierellomycetes</taxon>
        <taxon>Mortierellales</taxon>
        <taxon>Mortierellaceae</taxon>
        <taxon>Dissophora</taxon>
    </lineage>
</organism>
<evidence type="ECO:0000256" key="11">
    <source>
        <dbReference type="ARBA" id="ARBA00048679"/>
    </source>
</evidence>
<dbReference type="PANTHER" id="PTHR24356:SF400">
    <property type="entry name" value="SERINE_THREONINE-PROTEIN KINASE CBK1"/>
    <property type="match status" value="1"/>
</dbReference>
<dbReference type="Gene3D" id="3.30.200.20">
    <property type="entry name" value="Phosphorylase Kinase, domain 1"/>
    <property type="match status" value="1"/>
</dbReference>
<dbReference type="PROSITE" id="PS51285">
    <property type="entry name" value="AGC_KINASE_CTER"/>
    <property type="match status" value="1"/>
</dbReference>
<dbReference type="SMART" id="SM00133">
    <property type="entry name" value="S_TK_X"/>
    <property type="match status" value="1"/>
</dbReference>
<dbReference type="InterPro" id="IPR000961">
    <property type="entry name" value="AGC-kinase_C"/>
</dbReference>
<evidence type="ECO:0000256" key="5">
    <source>
        <dbReference type="ARBA" id="ARBA00022679"/>
    </source>
</evidence>
<evidence type="ECO:0000256" key="2">
    <source>
        <dbReference type="ARBA" id="ARBA00012513"/>
    </source>
</evidence>
<comment type="similarity">
    <text evidence="1">Belongs to the protein kinase superfamily. AGC Ser/Thr protein kinase family. DMPK subfamily.</text>
</comment>
<keyword evidence="4" id="KW-0597">Phosphoprotein</keyword>
<reference evidence="17" key="1">
    <citation type="journal article" date="2020" name="Fungal Divers.">
        <title>Resolving the Mortierellaceae phylogeny through synthesis of multi-gene phylogenetics and phylogenomics.</title>
        <authorList>
            <person name="Vandepol N."/>
            <person name="Liber J."/>
            <person name="Desiro A."/>
            <person name="Na H."/>
            <person name="Kennedy M."/>
            <person name="Barry K."/>
            <person name="Grigoriev I.V."/>
            <person name="Miller A.N."/>
            <person name="O'Donnell K."/>
            <person name="Stajich J.E."/>
            <person name="Bonito G."/>
        </authorList>
    </citation>
    <scope>NUCLEOTIDE SEQUENCE</scope>
    <source>
        <strain evidence="17">REB-010B</strain>
    </source>
</reference>
<dbReference type="PROSITE" id="PS50011">
    <property type="entry name" value="PROTEIN_KINASE_DOM"/>
    <property type="match status" value="1"/>
</dbReference>
<sequence length="741" mass="84539">MAMAAGYPQTPLSRGASPRQQQQPSQINFGTFARHVMSLLENGKSFCIRALFVSGDRISKNMISEPKNFEHLIHTETEAEAEKIFKDWIRSPGAGKLPVPSKVSQVKFDLVRQEDSTNFATPPETLKGPAFHAKMSNNDKRQREASYATFIIAENDDAQAEGSSSSAVGESSESDDLERLVVPSLSTVEQSSSTKIFFESYYHRLLTNPSGRSRRRLQLERQLESMGISEEEKAVMRQEWLANETDYMRLMREKVSVNSFLILKTIGHGAFGVVKLVQEKETGLYFAMKVMRKADMLKKGQEGHVRAERDLMTAASESAVWIVKLIYSFQDADHLYLVMEYMSGGDLLNLLIEKDIFEEDFAKFYVAEMVLCIEEAHKLGYIHRDIKPDNFLFNKEGHIKLSDFGLATDFHWAHDTAYYESQRRALLRKTGIDIENTDTLRSRKKPGNPKVALAWNLDDDEYAQSIGRPPPNQSILTWRDRNRKKMAFSVVGTNNYMAPEVLRGTGYDRGCDWWSLGVIMFEMLYGYPPFISKSRHTTRLKIINWRQTLRFPAKPRVSREVQDLIEKLICEKEFRLGRSPPAPQNKRWSTVSPHLMQQQQQLLNQSLNSQGLGDASEIKSHPWFRGVDWASLRSQQPPFRPALKDPADTRYFDEMVDDNPMAAPDGEERVIRDPLLGNKNEGRRLLDMRKKLAFAGYTFRGFHAPGGKKNKEADVLQGLKMHPNAWGMGATDSVRLRSMSL</sequence>
<dbReference type="FunFam" id="3.30.200.20:FF:000192">
    <property type="entry name" value="Serine/threonine-protein kinase cot-1"/>
    <property type="match status" value="1"/>
</dbReference>
<dbReference type="InterPro" id="IPR011009">
    <property type="entry name" value="Kinase-like_dom_sf"/>
</dbReference>
<comment type="caution">
    <text evidence="17">The sequence shown here is derived from an EMBL/GenBank/DDBJ whole genome shotgun (WGS) entry which is preliminary data.</text>
</comment>
<dbReference type="AlphaFoldDB" id="A0A9P6RRS2"/>
<dbReference type="EC" id="2.7.11.1" evidence="2"/>
<keyword evidence="18" id="KW-1185">Reference proteome</keyword>
<gene>
    <name evidence="17" type="ORF">BGZ99_007814</name>
</gene>
<feature type="domain" description="AGC-kinase C-terminal" evidence="16">
    <location>
        <begin position="625"/>
        <end position="709"/>
    </location>
</feature>
<dbReference type="OrthoDB" id="3638488at2759"/>
<feature type="domain" description="Protein kinase" evidence="14">
    <location>
        <begin position="260"/>
        <end position="595"/>
    </location>
</feature>
<dbReference type="Gene3D" id="1.10.510.10">
    <property type="entry name" value="Transferase(Phosphotransferase) domain 1"/>
    <property type="match status" value="1"/>
</dbReference>
<accession>A0A9P6RRS2</accession>
<feature type="region of interest" description="Disordered" evidence="13">
    <location>
        <begin position="1"/>
        <end position="24"/>
    </location>
</feature>
<dbReference type="Proteomes" id="UP000738325">
    <property type="component" value="Unassembled WGS sequence"/>
</dbReference>
<evidence type="ECO:0000256" key="8">
    <source>
        <dbReference type="ARBA" id="ARBA00022840"/>
    </source>
</evidence>
<keyword evidence="5" id="KW-0808">Transferase</keyword>
<evidence type="ECO:0000256" key="1">
    <source>
        <dbReference type="ARBA" id="ARBA00005719"/>
    </source>
</evidence>
<dbReference type="PROSITE" id="PS00107">
    <property type="entry name" value="PROTEIN_KINASE_ATP"/>
    <property type="match status" value="1"/>
</dbReference>
<feature type="domain" description="CRIB" evidence="15">
    <location>
        <begin position="63"/>
        <end position="76"/>
    </location>
</feature>
<dbReference type="InterPro" id="IPR017441">
    <property type="entry name" value="Protein_kinase_ATP_BS"/>
</dbReference>
<evidence type="ECO:0000256" key="9">
    <source>
        <dbReference type="ARBA" id="ARBA00038271"/>
    </source>
</evidence>
<keyword evidence="7" id="KW-0418">Kinase</keyword>
<protein>
    <recommendedName>
        <fullName evidence="2">non-specific serine/threonine protein kinase</fullName>
        <ecNumber evidence="2">2.7.11.1</ecNumber>
    </recommendedName>
</protein>
<dbReference type="SUPFAM" id="SSF56112">
    <property type="entry name" value="Protein kinase-like (PK-like)"/>
    <property type="match status" value="1"/>
</dbReference>
<dbReference type="GO" id="GO:0007010">
    <property type="term" value="P:cytoskeleton organization"/>
    <property type="evidence" value="ECO:0007669"/>
    <property type="project" value="UniProtKB-ARBA"/>
</dbReference>
<evidence type="ECO:0000259" key="14">
    <source>
        <dbReference type="PROSITE" id="PS50011"/>
    </source>
</evidence>
<feature type="region of interest" description="Disordered" evidence="13">
    <location>
        <begin position="118"/>
        <end position="139"/>
    </location>
</feature>
<evidence type="ECO:0000313" key="18">
    <source>
        <dbReference type="Proteomes" id="UP000738325"/>
    </source>
</evidence>
<evidence type="ECO:0000256" key="6">
    <source>
        <dbReference type="ARBA" id="ARBA00022741"/>
    </source>
</evidence>
<evidence type="ECO:0000313" key="17">
    <source>
        <dbReference type="EMBL" id="KAG0327344.1"/>
    </source>
</evidence>
<keyword evidence="8 12" id="KW-0067">ATP-binding</keyword>
<dbReference type="InterPro" id="IPR000095">
    <property type="entry name" value="CRIB_dom"/>
</dbReference>
<dbReference type="CDD" id="cd21742">
    <property type="entry name" value="MobB_NDR_LATS-like"/>
    <property type="match status" value="1"/>
</dbReference>
<dbReference type="InterPro" id="IPR059233">
    <property type="entry name" value="MobB_NdrA/B/Cbk1"/>
</dbReference>
<dbReference type="PROSITE" id="PS00108">
    <property type="entry name" value="PROTEIN_KINASE_ST"/>
    <property type="match status" value="1"/>
</dbReference>
<proteinExistence type="inferred from homology"/>
<dbReference type="Pfam" id="PF00069">
    <property type="entry name" value="Pkinase"/>
    <property type="match status" value="2"/>
</dbReference>
<evidence type="ECO:0000259" key="15">
    <source>
        <dbReference type="PROSITE" id="PS50108"/>
    </source>
</evidence>